<organism evidence="2 3">
    <name type="scientific">Mycena chlorophos</name>
    <name type="common">Agaric fungus</name>
    <name type="synonym">Agaricus chlorophos</name>
    <dbReference type="NCBI Taxonomy" id="658473"/>
    <lineage>
        <taxon>Eukaryota</taxon>
        <taxon>Fungi</taxon>
        <taxon>Dikarya</taxon>
        <taxon>Basidiomycota</taxon>
        <taxon>Agaricomycotina</taxon>
        <taxon>Agaricomycetes</taxon>
        <taxon>Agaricomycetidae</taxon>
        <taxon>Agaricales</taxon>
        <taxon>Marasmiineae</taxon>
        <taxon>Mycenaceae</taxon>
        <taxon>Mycena</taxon>
    </lineage>
</organism>
<dbReference type="EMBL" id="DF847217">
    <property type="protein sequence ID" value="GAT51512.1"/>
    <property type="molecule type" value="Genomic_DNA"/>
</dbReference>
<proteinExistence type="predicted"/>
<keyword evidence="3" id="KW-1185">Reference proteome</keyword>
<accession>A0ABQ0LK94</accession>
<sequence length="550" mass="62263">MLTTRALVDVRNGRMDAQRYDPSKRASGGRKIMTLQTGSSADLLALSMSDAPSSSDSDREQDNANVEREGSPAVSEELEEEEGVNEKSTGTVEATEPVEEPIVSFACSEESSAVQSGEVLVNISVNLFHFNHHQPLNQHMDTLPQEVIARIVYELDDREASLRACALVSSQFTEPCQRRLFSKLHMQPQEVALYLHYISYTTAVNHFHNFPHLAGYVKHLELNLLDFSKEMPMQALTPILNHLGNICDVTLKQGGFYFLSHVEAYSEFHRVLDMIWSCEPQIWNALCFRTLPNVPWEIIREGLWRTSTLRLEFLELAPYQDSSASPAGASRVSRPRLRVLDINQARGVYKLIRREPRGCFEQLSVLHVTEHAPDMPEALSILSLCASTLEELEITYVELALETNLQDALPPQLPRLRNLKVKLRRNPFQYISPFWIAPDVLCNLIGESTMPSLRAVTIYVENTISQPCSPGYKLPSSIRRLDQVLVRRLESGAHVEVQLVVTPYYQLGTEEEEERQLRAHVNAFDAELRDGLRDAVNMGLQLNSRGSEYY</sequence>
<evidence type="ECO:0008006" key="4">
    <source>
        <dbReference type="Google" id="ProtNLM"/>
    </source>
</evidence>
<feature type="region of interest" description="Disordered" evidence="1">
    <location>
        <begin position="1"/>
        <end position="98"/>
    </location>
</feature>
<reference evidence="2" key="1">
    <citation type="submission" date="2014-09" db="EMBL/GenBank/DDBJ databases">
        <title>Genome sequence of the luminous mushroom Mycena chlorophos for searching fungal bioluminescence genes.</title>
        <authorList>
            <person name="Tanaka Y."/>
            <person name="Kasuga D."/>
            <person name="Oba Y."/>
            <person name="Hase S."/>
            <person name="Sato K."/>
            <person name="Oba Y."/>
            <person name="Sakakibara Y."/>
        </authorList>
    </citation>
    <scope>NUCLEOTIDE SEQUENCE</scope>
</reference>
<feature type="compositionally biased region" description="Low complexity" evidence="1">
    <location>
        <begin position="39"/>
        <end position="55"/>
    </location>
</feature>
<evidence type="ECO:0000313" key="2">
    <source>
        <dbReference type="EMBL" id="GAT51512.1"/>
    </source>
</evidence>
<evidence type="ECO:0000256" key="1">
    <source>
        <dbReference type="SAM" id="MobiDB-lite"/>
    </source>
</evidence>
<feature type="compositionally biased region" description="Basic and acidic residues" evidence="1">
    <location>
        <begin position="11"/>
        <end position="24"/>
    </location>
</feature>
<evidence type="ECO:0000313" key="3">
    <source>
        <dbReference type="Proteomes" id="UP000815677"/>
    </source>
</evidence>
<protein>
    <recommendedName>
        <fullName evidence="4">F-box domain-containing protein</fullName>
    </recommendedName>
</protein>
<feature type="compositionally biased region" description="Basic and acidic residues" evidence="1">
    <location>
        <begin position="56"/>
        <end position="70"/>
    </location>
</feature>
<name>A0ABQ0LK94_MYCCL</name>
<gene>
    <name evidence="2" type="ORF">MCHLO_08644</name>
</gene>
<dbReference type="Proteomes" id="UP000815677">
    <property type="component" value="Unassembled WGS sequence"/>
</dbReference>